<dbReference type="GO" id="GO:0003677">
    <property type="term" value="F:DNA binding"/>
    <property type="evidence" value="ECO:0007669"/>
    <property type="project" value="InterPro"/>
</dbReference>
<protein>
    <submittedName>
        <fullName evidence="2">LuxR family transcriptional regulator</fullName>
    </submittedName>
</protein>
<dbReference type="AlphaFoldDB" id="A0A0J7XS40"/>
<dbReference type="PROSITE" id="PS50043">
    <property type="entry name" value="HTH_LUXR_2"/>
    <property type="match status" value="1"/>
</dbReference>
<dbReference type="SUPFAM" id="SSF46894">
    <property type="entry name" value="C-terminal effector domain of the bipartite response regulators"/>
    <property type="match status" value="1"/>
</dbReference>
<dbReference type="Proteomes" id="UP000052232">
    <property type="component" value="Unassembled WGS sequence"/>
</dbReference>
<accession>A0A0J7XS40</accession>
<proteinExistence type="predicted"/>
<dbReference type="EMBL" id="JACT01000004">
    <property type="protein sequence ID" value="KMS53873.1"/>
    <property type="molecule type" value="Genomic_DNA"/>
</dbReference>
<gene>
    <name evidence="2" type="ORF">V473_16800</name>
</gene>
<evidence type="ECO:0000313" key="2">
    <source>
        <dbReference type="EMBL" id="KMS53873.1"/>
    </source>
</evidence>
<dbReference type="PATRIC" id="fig|1420583.3.peg.3162"/>
<feature type="domain" description="HTH luxR-type" evidence="1">
    <location>
        <begin position="300"/>
        <end position="365"/>
    </location>
</feature>
<dbReference type="SMART" id="SM00421">
    <property type="entry name" value="HTH_LUXR"/>
    <property type="match status" value="1"/>
</dbReference>
<dbReference type="RefSeq" id="WP_066606620.1">
    <property type="nucleotide sequence ID" value="NZ_KQ130435.1"/>
</dbReference>
<evidence type="ECO:0000313" key="3">
    <source>
        <dbReference type="Proteomes" id="UP000052232"/>
    </source>
</evidence>
<sequence>MATRAEGSDPWADLFLSAALQPEKWGEAIKAMADATGSRHGQLIGFGPGASSFNWISDIDASVVTKTASIDQSAPDLNFRVAADRLADRPTIVHEAHYDVARQSLRSDVYLDLCSDFDIFDGCQTRLVVNDDQMIGLALLRDSKDGRTSERDRDLFGQIAGHARNAVRLQQAIEQQGFALLSGTFEAMDRACWLLDATGRVGGMTPRAEALLSSSRIRVSDGWLASDRAEETRAMVRAMRAVIDPPGLPADPVALADDAGGVAIMLEFHPLPVRPWALPFAPRAIVIARVGAPTDRHVQSLTRAFRLTPAEADIAIRLAAGQGRKDIAVARGVSVETLKVQLRSIYDKTGCSRESQLVRIVGLISH</sequence>
<organism evidence="2 3">
    <name type="scientific">Sphingobium cupriresistens LL01</name>
    <dbReference type="NCBI Taxonomy" id="1420583"/>
    <lineage>
        <taxon>Bacteria</taxon>
        <taxon>Pseudomonadati</taxon>
        <taxon>Pseudomonadota</taxon>
        <taxon>Alphaproteobacteria</taxon>
        <taxon>Sphingomonadales</taxon>
        <taxon>Sphingomonadaceae</taxon>
        <taxon>Sphingobium</taxon>
    </lineage>
</organism>
<name>A0A0J7XS40_9SPHN</name>
<reference evidence="2 3" key="1">
    <citation type="journal article" date="2015" name="G3 (Bethesda)">
        <title>Insights into Ongoing Evolution of the Hexachlorocyclohexane Catabolic Pathway from Comparative Genomics of Ten Sphingomonadaceae Strains.</title>
        <authorList>
            <person name="Pearce S.L."/>
            <person name="Oakeshott J.G."/>
            <person name="Pandey G."/>
        </authorList>
    </citation>
    <scope>NUCLEOTIDE SEQUENCE [LARGE SCALE GENOMIC DNA]</scope>
    <source>
        <strain evidence="2 3">LL01</strain>
    </source>
</reference>
<comment type="caution">
    <text evidence="2">The sequence shown here is derived from an EMBL/GenBank/DDBJ whole genome shotgun (WGS) entry which is preliminary data.</text>
</comment>
<dbReference type="InterPro" id="IPR036388">
    <property type="entry name" value="WH-like_DNA-bd_sf"/>
</dbReference>
<dbReference type="Gene3D" id="1.10.10.10">
    <property type="entry name" value="Winged helix-like DNA-binding domain superfamily/Winged helix DNA-binding domain"/>
    <property type="match status" value="1"/>
</dbReference>
<dbReference type="STRING" id="1420583.V473_16800"/>
<evidence type="ECO:0000259" key="1">
    <source>
        <dbReference type="PROSITE" id="PS50043"/>
    </source>
</evidence>
<keyword evidence="3" id="KW-1185">Reference proteome</keyword>
<dbReference type="InterPro" id="IPR000792">
    <property type="entry name" value="Tscrpt_reg_LuxR_C"/>
</dbReference>
<dbReference type="GO" id="GO:0006355">
    <property type="term" value="P:regulation of DNA-templated transcription"/>
    <property type="evidence" value="ECO:0007669"/>
    <property type="project" value="InterPro"/>
</dbReference>
<dbReference type="InterPro" id="IPR016032">
    <property type="entry name" value="Sig_transdc_resp-reg_C-effctor"/>
</dbReference>